<proteinExistence type="predicted"/>
<dbReference type="Proteomes" id="UP000426235">
    <property type="component" value="Chromosome"/>
</dbReference>
<accession>A0A6I6H883</accession>
<reference evidence="1" key="1">
    <citation type="submission" date="2019-12" db="EMBL/GenBank/DDBJ databases">
        <title>Hybrid Genome Assemblies of two High G+C Isolates from Undergraduate Microbiology Courses.</title>
        <authorList>
            <person name="Ne Ville C.J."/>
            <person name="Enright D."/>
            <person name="Hernandez I."/>
            <person name="Dodsworth J."/>
            <person name="Orwin P.M."/>
        </authorList>
    </citation>
    <scope>NUCLEOTIDE SEQUENCE [LARGE SCALE GENOMIC DNA]</scope>
    <source>
        <strain evidence="1">Neo</strain>
    </source>
</reference>
<evidence type="ECO:0000313" key="1">
    <source>
        <dbReference type="EMBL" id="QGW78471.1"/>
    </source>
</evidence>
<name>A0A6I6H883_9PSED</name>
<dbReference type="Pfam" id="PF06528">
    <property type="entry name" value="Phage_P2_GpE"/>
    <property type="match status" value="1"/>
</dbReference>
<evidence type="ECO:0000313" key="2">
    <source>
        <dbReference type="Proteomes" id="UP000426235"/>
    </source>
</evidence>
<gene>
    <name evidence="1" type="ORF">GPJ81_17870</name>
</gene>
<keyword evidence="2" id="KW-1185">Reference proteome</keyword>
<dbReference type="InterPro" id="IPR009493">
    <property type="entry name" value="P2_GpE"/>
</dbReference>
<protein>
    <submittedName>
        <fullName evidence="1">GpE family phage tail protein</fullName>
    </submittedName>
</protein>
<organism evidence="1 2">
    <name type="scientific">Pseudomonas alkylphenolica</name>
    <dbReference type="NCBI Taxonomy" id="237609"/>
    <lineage>
        <taxon>Bacteria</taxon>
        <taxon>Pseudomonadati</taxon>
        <taxon>Pseudomonadota</taxon>
        <taxon>Gammaproteobacteria</taxon>
        <taxon>Pseudomonadales</taxon>
        <taxon>Pseudomonadaceae</taxon>
        <taxon>Pseudomonas</taxon>
    </lineage>
</organism>
<dbReference type="AlphaFoldDB" id="A0A6I6H883"/>
<dbReference type="EMBL" id="CP046621">
    <property type="protein sequence ID" value="QGW78471.1"/>
    <property type="molecule type" value="Genomic_DNA"/>
</dbReference>
<sequence length="40" mass="4721">MADLAIVFHWGPADMDPLPLSELMDWRERAITRWEQTHGK</sequence>
<dbReference type="RefSeq" id="WP_133210031.1">
    <property type="nucleotide sequence ID" value="NZ_CP046621.1"/>
</dbReference>